<organism evidence="3">
    <name type="scientific">Craspedostauros australis</name>
    <dbReference type="NCBI Taxonomy" id="1486917"/>
    <lineage>
        <taxon>Eukaryota</taxon>
        <taxon>Sar</taxon>
        <taxon>Stramenopiles</taxon>
        <taxon>Ochrophyta</taxon>
        <taxon>Bacillariophyta</taxon>
        <taxon>Bacillariophyceae</taxon>
        <taxon>Bacillariophycidae</taxon>
        <taxon>Naviculales</taxon>
        <taxon>Naviculaceae</taxon>
        <taxon>Craspedostauros</taxon>
    </lineage>
</organism>
<dbReference type="Gene3D" id="1.10.238.10">
    <property type="entry name" value="EF-hand"/>
    <property type="match status" value="1"/>
</dbReference>
<reference evidence="3" key="1">
    <citation type="submission" date="2021-01" db="EMBL/GenBank/DDBJ databases">
        <authorList>
            <person name="Corre E."/>
            <person name="Pelletier E."/>
            <person name="Niang G."/>
            <person name="Scheremetjew M."/>
            <person name="Finn R."/>
            <person name="Kale V."/>
            <person name="Holt S."/>
            <person name="Cochrane G."/>
            <person name="Meng A."/>
            <person name="Brown T."/>
            <person name="Cohen L."/>
        </authorList>
    </citation>
    <scope>NUCLEOTIDE SEQUENCE</scope>
    <source>
        <strain evidence="3">CCMP3328</strain>
    </source>
</reference>
<dbReference type="EMBL" id="HBEF01015885">
    <property type="protein sequence ID" value="CAD8337798.1"/>
    <property type="molecule type" value="Transcribed_RNA"/>
</dbReference>
<protein>
    <recommendedName>
        <fullName evidence="2">EF-hand domain-containing protein</fullName>
    </recommendedName>
</protein>
<keyword evidence="1" id="KW-0106">Calcium</keyword>
<evidence type="ECO:0000259" key="2">
    <source>
        <dbReference type="PROSITE" id="PS50222"/>
    </source>
</evidence>
<gene>
    <name evidence="3" type="ORF">CAUS1442_LOCUS9926</name>
</gene>
<proteinExistence type="predicted"/>
<dbReference type="PROSITE" id="PS50222">
    <property type="entry name" value="EF_HAND_2"/>
    <property type="match status" value="1"/>
</dbReference>
<name>A0A7R9WWF7_9STRA</name>
<evidence type="ECO:0000256" key="1">
    <source>
        <dbReference type="ARBA" id="ARBA00022837"/>
    </source>
</evidence>
<feature type="domain" description="EF-hand" evidence="2">
    <location>
        <begin position="29"/>
        <end position="64"/>
    </location>
</feature>
<evidence type="ECO:0000313" key="3">
    <source>
        <dbReference type="EMBL" id="CAD8337798.1"/>
    </source>
</evidence>
<dbReference type="GO" id="GO:0005509">
    <property type="term" value="F:calcium ion binding"/>
    <property type="evidence" value="ECO:0007669"/>
    <property type="project" value="InterPro"/>
</dbReference>
<dbReference type="AlphaFoldDB" id="A0A7R9WWF7"/>
<accession>A0A7R9WWF7</accession>
<dbReference type="InterPro" id="IPR018247">
    <property type="entry name" value="EF_Hand_1_Ca_BS"/>
</dbReference>
<dbReference type="SUPFAM" id="SSF47473">
    <property type="entry name" value="EF-hand"/>
    <property type="match status" value="1"/>
</dbReference>
<dbReference type="InterPro" id="IPR011992">
    <property type="entry name" value="EF-hand-dom_pair"/>
</dbReference>
<sequence length="133" mass="14811">MPDPQEEPVDSTKAVKAIFEDATEEFAEQFKDKVRALHEHFDKDKDGFLNLKELAALQLATDGSRLTEQNYLMACKALACDPNNGIPLPALKVTYLAEGANIEKDYYKVFPDKIPEDADHIFEADSAGFDISS</sequence>
<dbReference type="PROSITE" id="PS00018">
    <property type="entry name" value="EF_HAND_1"/>
    <property type="match status" value="1"/>
</dbReference>
<dbReference type="InterPro" id="IPR002048">
    <property type="entry name" value="EF_hand_dom"/>
</dbReference>